<dbReference type="PROSITE" id="PS51257">
    <property type="entry name" value="PROKAR_LIPOPROTEIN"/>
    <property type="match status" value="1"/>
</dbReference>
<evidence type="ECO:0000313" key="4">
    <source>
        <dbReference type="Proteomes" id="UP001057291"/>
    </source>
</evidence>
<sequence length="159" mass="16519">MKFTKKSLSVVIAGFVLTGLLSGCGSQSTSNGQSSTSASNTATTSNGSDNNPSGQQHAGQHHNGQGFVQALVNAGVSQSDAQSLAKLIQQTNTDPKWVMEQLKNKVSVSDITSEINNGKAPKRQWNGNHQPHSDAQHNQSDNHSSQSSTTAGGSGSNSN</sequence>
<name>A0AAV4LE50_9BACL</name>
<gene>
    <name evidence="3" type="ORF">DNHGIG_15350</name>
</gene>
<accession>A0AAV4LE50</accession>
<feature type="signal peptide" evidence="2">
    <location>
        <begin position="1"/>
        <end position="23"/>
    </location>
</feature>
<proteinExistence type="predicted"/>
<feature type="region of interest" description="Disordered" evidence="1">
    <location>
        <begin position="108"/>
        <end position="159"/>
    </location>
</feature>
<protein>
    <recommendedName>
        <fullName evidence="5">DUF3597 domain-containing protein</fullName>
    </recommendedName>
</protein>
<evidence type="ECO:0000256" key="1">
    <source>
        <dbReference type="SAM" id="MobiDB-lite"/>
    </source>
</evidence>
<feature type="region of interest" description="Disordered" evidence="1">
    <location>
        <begin position="27"/>
        <end position="72"/>
    </location>
</feature>
<dbReference type="Proteomes" id="UP001057291">
    <property type="component" value="Unassembled WGS sequence"/>
</dbReference>
<dbReference type="AlphaFoldDB" id="A0AAV4LE50"/>
<keyword evidence="2" id="KW-0732">Signal</keyword>
<feature type="chain" id="PRO_5043887325" description="DUF3597 domain-containing protein" evidence="2">
    <location>
        <begin position="24"/>
        <end position="159"/>
    </location>
</feature>
<comment type="caution">
    <text evidence="3">The sequence shown here is derived from an EMBL/GenBank/DDBJ whole genome shotgun (WGS) entry which is preliminary data.</text>
</comment>
<dbReference type="RefSeq" id="WP_282199140.1">
    <property type="nucleotide sequence ID" value="NZ_BOQE01000001.1"/>
</dbReference>
<feature type="compositionally biased region" description="Low complexity" evidence="1">
    <location>
        <begin position="136"/>
        <end position="151"/>
    </location>
</feature>
<organism evidence="3 4">
    <name type="scientific">Collibacillus ludicampi</name>
    <dbReference type="NCBI Taxonomy" id="2771369"/>
    <lineage>
        <taxon>Bacteria</taxon>
        <taxon>Bacillati</taxon>
        <taxon>Bacillota</taxon>
        <taxon>Bacilli</taxon>
        <taxon>Bacillales</taxon>
        <taxon>Alicyclobacillaceae</taxon>
        <taxon>Collibacillus</taxon>
    </lineage>
</organism>
<evidence type="ECO:0000256" key="2">
    <source>
        <dbReference type="SAM" id="SignalP"/>
    </source>
</evidence>
<evidence type="ECO:0000313" key="3">
    <source>
        <dbReference type="EMBL" id="GIM45986.1"/>
    </source>
</evidence>
<keyword evidence="4" id="KW-1185">Reference proteome</keyword>
<dbReference type="EMBL" id="BOQE01000001">
    <property type="protein sequence ID" value="GIM45986.1"/>
    <property type="molecule type" value="Genomic_DNA"/>
</dbReference>
<feature type="compositionally biased region" description="Low complexity" evidence="1">
    <location>
        <begin position="27"/>
        <end position="66"/>
    </location>
</feature>
<evidence type="ECO:0008006" key="5">
    <source>
        <dbReference type="Google" id="ProtNLM"/>
    </source>
</evidence>
<reference evidence="3" key="1">
    <citation type="journal article" date="2023" name="Int. J. Syst. Evol. Microbiol.">
        <title>Collibacillus ludicampi gen. nov., sp. nov., a new soil bacterium of the family Alicyclobacillaceae.</title>
        <authorList>
            <person name="Jojima T."/>
            <person name="Ioku Y."/>
            <person name="Fukuta Y."/>
            <person name="Shirasaka N."/>
            <person name="Matsumura Y."/>
            <person name="Mori M."/>
        </authorList>
    </citation>
    <scope>NUCLEOTIDE SEQUENCE</scope>
    <source>
        <strain evidence="3">TP075</strain>
    </source>
</reference>